<dbReference type="Gene3D" id="1.10.1400.10">
    <property type="match status" value="1"/>
</dbReference>
<accession>A0ABT1W4E8</accession>
<evidence type="ECO:0000256" key="3">
    <source>
        <dbReference type="ARBA" id="ARBA00023145"/>
    </source>
</evidence>
<dbReference type="CDD" id="cd03747">
    <property type="entry name" value="Ntn_PGA_like"/>
    <property type="match status" value="1"/>
</dbReference>
<dbReference type="Proteomes" id="UP001524587">
    <property type="component" value="Unassembled WGS sequence"/>
</dbReference>
<dbReference type="InterPro" id="IPR023343">
    <property type="entry name" value="Penicillin_amidase_dom1"/>
</dbReference>
<sequence>MRRRFRRILFGGSVLAGLAVAAGLGALVLTLPPSNHTLHLHGLHAPVTVLFDDKGVPHIRAANLPDADTALGYIHARDRMVQMELMRRLGSGRISEIAGPAGLPTDRMMRALGLRHLAEDSYRTLPPGMRAQLDAYASGVNAAIGDRGRFIAPEFLPFGPPAPWSGVDTLLWGRLMGVSLSGNWRPELDRLDASGRFDRARLLSLFAPHDRTKAPDQTALADTAHRLDALLPRFPAPFTLPDEESDEWAVDGRHSATGAPLLAGDPHLAFGFPALWYLARIDVPGLQLAGATAPGVPFIVIGQNGHIAWTFTSNSADTQDLFVETVLPDGRYATPDGPSAFAIRHEIIHVRGAPDVAFDVRISRHGPVISDALPGRGKGPVLALAAENLRPQDASPGLAALDTAQSVADAGTDAALIASPVQNLLVADRDTIGQFTTGHVPIRRSGDGAFPADGASGASDWTGEASGDALPHIVSPASGQILNANERTAPPDFPVYMGRDWPALWRADRIRALLSTAPRHDLAEFGRMQSDIKSTFAAATVPVLLARVPRADGIAGKARALLPGWTGDMHADAPQPLIFNAWIQRFVIDVETSAHIGSVSDSWEDMATLFLSPAGAAWCAGNCTPALARALDESTVALAGRFGDDPARWRWGAAHHVVFENALLRSIPLVKHLARADAPIGGDDTTLLRAGGALGDFDAVHGAAYRGLYNLADPDRSRFIVTPGQSGNWLSPDAWNLMRSWLDGSSMELRRQPDHVAARLLLLP</sequence>
<proteinExistence type="inferred from homology"/>
<dbReference type="Gene3D" id="2.30.120.10">
    <property type="match status" value="1"/>
</dbReference>
<dbReference type="PANTHER" id="PTHR34218:SF4">
    <property type="entry name" value="ACYL-HOMOSERINE LACTONE ACYLASE QUIP"/>
    <property type="match status" value="1"/>
</dbReference>
<dbReference type="RefSeq" id="WP_422863207.1">
    <property type="nucleotide sequence ID" value="NZ_JAMSKV010000003.1"/>
</dbReference>
<dbReference type="PIRSF" id="PIRSF001227">
    <property type="entry name" value="Pen_acylase"/>
    <property type="match status" value="1"/>
</dbReference>
<comment type="caution">
    <text evidence="5">The sequence shown here is derived from an EMBL/GenBank/DDBJ whole genome shotgun (WGS) entry which is preliminary data.</text>
</comment>
<keyword evidence="3" id="KW-0865">Zymogen</keyword>
<evidence type="ECO:0000256" key="2">
    <source>
        <dbReference type="ARBA" id="ARBA00022801"/>
    </source>
</evidence>
<dbReference type="EMBL" id="JAMSKV010000003">
    <property type="protein sequence ID" value="MCQ8277753.1"/>
    <property type="molecule type" value="Genomic_DNA"/>
</dbReference>
<dbReference type="Gene3D" id="1.10.439.10">
    <property type="entry name" value="Penicillin Amidohydrolase, domain 1"/>
    <property type="match status" value="1"/>
</dbReference>
<feature type="region of interest" description="Disordered" evidence="4">
    <location>
        <begin position="444"/>
        <end position="463"/>
    </location>
</feature>
<dbReference type="InterPro" id="IPR029055">
    <property type="entry name" value="Ntn_hydrolases_N"/>
</dbReference>
<dbReference type="SUPFAM" id="SSF56235">
    <property type="entry name" value="N-terminal nucleophile aminohydrolases (Ntn hydrolases)"/>
    <property type="match status" value="1"/>
</dbReference>
<evidence type="ECO:0000313" key="6">
    <source>
        <dbReference type="Proteomes" id="UP001524587"/>
    </source>
</evidence>
<keyword evidence="6" id="KW-1185">Reference proteome</keyword>
<dbReference type="Gene3D" id="3.60.20.10">
    <property type="entry name" value="Glutamine Phosphoribosylpyrophosphate, subunit 1, domain 1"/>
    <property type="match status" value="1"/>
</dbReference>
<evidence type="ECO:0000256" key="1">
    <source>
        <dbReference type="ARBA" id="ARBA00006586"/>
    </source>
</evidence>
<dbReference type="InterPro" id="IPR043147">
    <property type="entry name" value="Penicillin_amidase_A-knob"/>
</dbReference>
<dbReference type="InterPro" id="IPR043146">
    <property type="entry name" value="Penicillin_amidase_N_B-knob"/>
</dbReference>
<dbReference type="InterPro" id="IPR014395">
    <property type="entry name" value="Pen/GL7ACA/AHL_acylase"/>
</dbReference>
<evidence type="ECO:0000256" key="4">
    <source>
        <dbReference type="SAM" id="MobiDB-lite"/>
    </source>
</evidence>
<dbReference type="Pfam" id="PF01804">
    <property type="entry name" value="Penicil_amidase"/>
    <property type="match status" value="1"/>
</dbReference>
<keyword evidence="2" id="KW-0378">Hydrolase</keyword>
<evidence type="ECO:0000313" key="5">
    <source>
        <dbReference type="EMBL" id="MCQ8277753.1"/>
    </source>
</evidence>
<name>A0ABT1W4E8_9PROT</name>
<dbReference type="PANTHER" id="PTHR34218">
    <property type="entry name" value="PEPTIDASE S45 PENICILLIN AMIDASE"/>
    <property type="match status" value="1"/>
</dbReference>
<reference evidence="5 6" key="1">
    <citation type="submission" date="2022-06" db="EMBL/GenBank/DDBJ databases">
        <title>Endosaccharibacter gen. nov., sp. nov., endophytic bacteria isolated from sugarcane.</title>
        <authorList>
            <person name="Pitiwittayakul N."/>
            <person name="Yukphan P."/>
            <person name="Charoenyingcharoen P."/>
            <person name="Tanasupawat S."/>
        </authorList>
    </citation>
    <scope>NUCLEOTIDE SEQUENCE [LARGE SCALE GENOMIC DNA]</scope>
    <source>
        <strain evidence="5 6">KSS8</strain>
    </source>
</reference>
<protein>
    <submittedName>
        <fullName evidence="5">Penicillin acylase family protein</fullName>
    </submittedName>
</protein>
<gene>
    <name evidence="5" type="ORF">NFI95_04745</name>
</gene>
<comment type="similarity">
    <text evidence="1">Belongs to the peptidase S45 family.</text>
</comment>
<dbReference type="InterPro" id="IPR002692">
    <property type="entry name" value="S45"/>
</dbReference>
<organism evidence="5 6">
    <name type="scientific">Endosaccharibacter trunci</name>
    <dbReference type="NCBI Taxonomy" id="2812733"/>
    <lineage>
        <taxon>Bacteria</taxon>
        <taxon>Pseudomonadati</taxon>
        <taxon>Pseudomonadota</taxon>
        <taxon>Alphaproteobacteria</taxon>
        <taxon>Acetobacterales</taxon>
        <taxon>Acetobacteraceae</taxon>
        <taxon>Endosaccharibacter</taxon>
    </lineage>
</organism>